<organism evidence="8 9">
    <name type="scientific">Niallia circulans</name>
    <name type="common">Bacillus circulans</name>
    <dbReference type="NCBI Taxonomy" id="1397"/>
    <lineage>
        <taxon>Bacteria</taxon>
        <taxon>Bacillati</taxon>
        <taxon>Bacillota</taxon>
        <taxon>Bacilli</taxon>
        <taxon>Bacillales</taxon>
        <taxon>Bacillaceae</taxon>
        <taxon>Niallia</taxon>
    </lineage>
</organism>
<protein>
    <submittedName>
        <fullName evidence="8">Aminotransferase 4</fullName>
    </submittedName>
</protein>
<dbReference type="FunFam" id="3.40.640.10:FF:000053">
    <property type="entry name" value="Aminotransferase, class I"/>
    <property type="match status" value="1"/>
</dbReference>
<dbReference type="InterPro" id="IPR015424">
    <property type="entry name" value="PyrdxlP-dep_Trfase"/>
</dbReference>
<name>A0A0J1IFR0_NIACI</name>
<dbReference type="InterPro" id="IPR015422">
    <property type="entry name" value="PyrdxlP-dep_Trfase_small"/>
</dbReference>
<dbReference type="InterPro" id="IPR015421">
    <property type="entry name" value="PyrdxlP-dep_Trfase_major"/>
</dbReference>
<evidence type="ECO:0000259" key="7">
    <source>
        <dbReference type="Pfam" id="PF00155"/>
    </source>
</evidence>
<comment type="subunit">
    <text evidence="3">Homodimer.</text>
</comment>
<comment type="caution">
    <text evidence="8">The sequence shown here is derived from an EMBL/GenBank/DDBJ whole genome shotgun (WGS) entry which is preliminary data.</text>
</comment>
<dbReference type="AlphaFoldDB" id="A0A0J1IFR0"/>
<dbReference type="RefSeq" id="WP_047943512.1">
    <property type="nucleotide sequence ID" value="NZ_LDPH01000019.1"/>
</dbReference>
<gene>
    <name evidence="8" type="ORF">ABW02_17210</name>
</gene>
<evidence type="ECO:0000256" key="1">
    <source>
        <dbReference type="ARBA" id="ARBA00001933"/>
    </source>
</evidence>
<evidence type="ECO:0000256" key="5">
    <source>
        <dbReference type="ARBA" id="ARBA00022679"/>
    </source>
</evidence>
<dbReference type="SUPFAM" id="SSF53383">
    <property type="entry name" value="PLP-dependent transferases"/>
    <property type="match status" value="1"/>
</dbReference>
<evidence type="ECO:0000256" key="4">
    <source>
        <dbReference type="ARBA" id="ARBA00022576"/>
    </source>
</evidence>
<accession>A0A0J1IFR0</accession>
<dbReference type="PANTHER" id="PTHR42790:SF19">
    <property type="entry name" value="KYNURENINE_ALPHA-AMINOADIPATE AMINOTRANSFERASE, MITOCHONDRIAL"/>
    <property type="match status" value="1"/>
</dbReference>
<dbReference type="EMBL" id="LDPH01000019">
    <property type="protein sequence ID" value="KLV24793.1"/>
    <property type="molecule type" value="Genomic_DNA"/>
</dbReference>
<dbReference type="PATRIC" id="fig|1397.4.peg.1653"/>
<evidence type="ECO:0000313" key="9">
    <source>
        <dbReference type="Proteomes" id="UP000036045"/>
    </source>
</evidence>
<keyword evidence="4 8" id="KW-0032">Aminotransferase</keyword>
<proteinExistence type="inferred from homology"/>
<keyword evidence="9" id="KW-1185">Reference proteome</keyword>
<keyword evidence="5 8" id="KW-0808">Transferase</keyword>
<dbReference type="InterPro" id="IPR050859">
    <property type="entry name" value="Class-I_PLP-dep_aminotransf"/>
</dbReference>
<dbReference type="Gene3D" id="3.40.640.10">
    <property type="entry name" value="Type I PLP-dependent aspartate aminotransferase-like (Major domain)"/>
    <property type="match status" value="1"/>
</dbReference>
<dbReference type="Proteomes" id="UP000036045">
    <property type="component" value="Unassembled WGS sequence"/>
</dbReference>
<keyword evidence="6" id="KW-0663">Pyridoxal phosphate</keyword>
<dbReference type="PANTHER" id="PTHR42790">
    <property type="entry name" value="AMINOTRANSFERASE"/>
    <property type="match status" value="1"/>
</dbReference>
<dbReference type="CDD" id="cd00609">
    <property type="entry name" value="AAT_like"/>
    <property type="match status" value="1"/>
</dbReference>
<dbReference type="GO" id="GO:0030170">
    <property type="term" value="F:pyridoxal phosphate binding"/>
    <property type="evidence" value="ECO:0007669"/>
    <property type="project" value="InterPro"/>
</dbReference>
<evidence type="ECO:0000256" key="3">
    <source>
        <dbReference type="ARBA" id="ARBA00011738"/>
    </source>
</evidence>
<dbReference type="Gene3D" id="3.90.1150.10">
    <property type="entry name" value="Aspartate Aminotransferase, domain 1"/>
    <property type="match status" value="1"/>
</dbReference>
<evidence type="ECO:0000313" key="8">
    <source>
        <dbReference type="EMBL" id="KLV24793.1"/>
    </source>
</evidence>
<evidence type="ECO:0000256" key="2">
    <source>
        <dbReference type="ARBA" id="ARBA00007441"/>
    </source>
</evidence>
<dbReference type="GO" id="GO:1901605">
    <property type="term" value="P:alpha-amino acid metabolic process"/>
    <property type="evidence" value="ECO:0007669"/>
    <property type="project" value="TreeGrafter"/>
</dbReference>
<feature type="domain" description="Aminotransferase class I/classII large" evidence="7">
    <location>
        <begin position="50"/>
        <end position="391"/>
    </location>
</feature>
<reference evidence="8 9" key="1">
    <citation type="submission" date="2015-05" db="EMBL/GenBank/DDBJ databases">
        <title>Whole genome sequence and identification of bacterial endophytes from Costus igneus.</title>
        <authorList>
            <person name="Lee Y.P."/>
            <person name="Gan H.M."/>
            <person name="Eng W."/>
            <person name="Wheatley M.S."/>
            <person name="Caraballo A."/>
            <person name="Polter S."/>
            <person name="Savka M.A."/>
            <person name="Hudson A.O."/>
        </authorList>
    </citation>
    <scope>NUCLEOTIDE SEQUENCE [LARGE SCALE GENOMIC DNA]</scope>
    <source>
        <strain evidence="8 9">RIT379</strain>
    </source>
</reference>
<sequence>MQLLKPFSYSRRFPNIEVIGSAFAGNQGNQDNLIPLSFGFPAPESLPVDKMTAATEAAMQTQGRYALAYSGGAGVNDVINWIKERSKLREIKAKENEILVTAGSSQAIDLVTRTLTDPGDEIWVEAPTFFGALKTFQLAETKLTSFPIDENGLRVDLVEQELSERVKNNLPLPKLMYVIPNFQNPGGVNLSVDRRKRLTELAYEYNFFIIEDDAYVELSFDGTFAPAIYSYGPERVVYLSTFSKIIAPGLRLGWAIGLTEIIEKMRILKIDGLTSVYVQEVTKNLLDQIDMDEHISYLNSLYLSRKNAMVSAIKQYFGNDVTFHEANGGFFLWITFPCHIDTSEFIDAAASAGVSYIAGKHFFLKDEGYNHMRLSFTFCQEDIIEEAIKRLANIYYEYVNSKQIIEGVN</sequence>
<comment type="cofactor">
    <cofactor evidence="1">
        <name>pyridoxal 5'-phosphate</name>
        <dbReference type="ChEBI" id="CHEBI:597326"/>
    </cofactor>
</comment>
<dbReference type="Pfam" id="PF00155">
    <property type="entry name" value="Aminotran_1_2"/>
    <property type="match status" value="1"/>
</dbReference>
<evidence type="ECO:0000256" key="6">
    <source>
        <dbReference type="ARBA" id="ARBA00022898"/>
    </source>
</evidence>
<comment type="similarity">
    <text evidence="2">Belongs to the class-I pyridoxal-phosphate-dependent aminotransferase family.</text>
</comment>
<dbReference type="GO" id="GO:0008483">
    <property type="term" value="F:transaminase activity"/>
    <property type="evidence" value="ECO:0007669"/>
    <property type="project" value="UniProtKB-KW"/>
</dbReference>
<dbReference type="OrthoDB" id="9802328at2"/>
<dbReference type="InterPro" id="IPR004839">
    <property type="entry name" value="Aminotransferase_I/II_large"/>
</dbReference>